<name>A0A3B0UYH5_9ZZZZ</name>
<feature type="transmembrane region" description="Helical" evidence="1">
    <location>
        <begin position="201"/>
        <end position="221"/>
    </location>
</feature>
<evidence type="ECO:0000313" key="2">
    <source>
        <dbReference type="EMBL" id="VAW24984.1"/>
    </source>
</evidence>
<gene>
    <name evidence="2" type="ORF">MNBD_ALPHA11-2212</name>
</gene>
<sequence length="322" mass="34157">MSSADKTLQPQSKTPSIEDEIVPAQKSFLWIVLSIVVPMLLLVAAGAWLISNDPLSLFDTSGAPPVENLTFERVYLDETGINLKVRAGGDQPMIIAQVQVDDAYWEFSQSPTGPLSRVTSAWINVPYPWVLGEVHLVRMVTNTGVTFDYQIDVAIEIPTGQAGSLRNQAIIGAFVGLVPVAIGLMFYPLMRTMRREGMRFFMALTVGMLAFLLLGTLEAALKFGRAAAPAFQGASLVYLVSGMTFLGLVAIGRRKGTPSGLALAVFVSLGIGLHNFGEGLAIGTALSAGAAGLGAFLVIGFTVHNLTEGIAIAAPLVKNKPP</sequence>
<proteinExistence type="predicted"/>
<dbReference type="EMBL" id="UOEQ01000572">
    <property type="protein sequence ID" value="VAW24984.1"/>
    <property type="molecule type" value="Genomic_DNA"/>
</dbReference>
<feature type="non-terminal residue" evidence="2">
    <location>
        <position position="322"/>
    </location>
</feature>
<keyword evidence="1" id="KW-0472">Membrane</keyword>
<feature type="transmembrane region" description="Helical" evidence="1">
    <location>
        <begin position="28"/>
        <end position="50"/>
    </location>
</feature>
<feature type="transmembrane region" description="Helical" evidence="1">
    <location>
        <begin position="282"/>
        <end position="303"/>
    </location>
</feature>
<feature type="transmembrane region" description="Helical" evidence="1">
    <location>
        <begin position="233"/>
        <end position="252"/>
    </location>
</feature>
<feature type="transmembrane region" description="Helical" evidence="1">
    <location>
        <begin position="169"/>
        <end position="189"/>
    </location>
</feature>
<evidence type="ECO:0008006" key="3">
    <source>
        <dbReference type="Google" id="ProtNLM"/>
    </source>
</evidence>
<accession>A0A3B0UYH5</accession>
<organism evidence="2">
    <name type="scientific">hydrothermal vent metagenome</name>
    <dbReference type="NCBI Taxonomy" id="652676"/>
    <lineage>
        <taxon>unclassified sequences</taxon>
        <taxon>metagenomes</taxon>
        <taxon>ecological metagenomes</taxon>
    </lineage>
</organism>
<evidence type="ECO:0000256" key="1">
    <source>
        <dbReference type="SAM" id="Phobius"/>
    </source>
</evidence>
<keyword evidence="1" id="KW-1133">Transmembrane helix</keyword>
<feature type="transmembrane region" description="Helical" evidence="1">
    <location>
        <begin position="259"/>
        <end position="276"/>
    </location>
</feature>
<reference evidence="2" key="1">
    <citation type="submission" date="2018-06" db="EMBL/GenBank/DDBJ databases">
        <authorList>
            <person name="Zhirakovskaya E."/>
        </authorList>
    </citation>
    <scope>NUCLEOTIDE SEQUENCE</scope>
</reference>
<protein>
    <recommendedName>
        <fullName evidence="3">Metal transporter</fullName>
    </recommendedName>
</protein>
<keyword evidence="1" id="KW-0812">Transmembrane</keyword>
<dbReference type="AlphaFoldDB" id="A0A3B0UYH5"/>